<gene>
    <name evidence="1" type="ORF">DBV05_g8944</name>
</gene>
<dbReference type="Proteomes" id="UP000325902">
    <property type="component" value="Unassembled WGS sequence"/>
</dbReference>
<evidence type="ECO:0000313" key="1">
    <source>
        <dbReference type="EMBL" id="KAB2572382.1"/>
    </source>
</evidence>
<sequence length="330" mass="34437">MASLTYDAPDLLSSDPLLPNVGRQGQARQVLALPWTGKRLRLGTCFHSNLAHTEAPFSDSPPLFASTCAGTYRPSGADASFRSSDSSSAGSSSEHLSTALGVSAGCPFLRASVTGQYDRDVLSNFDDCKTSVAASYRCGTVSLSTPPRLTTDALLVLKYGGGLEALKQRYGDYYVAAYVLGADAGALVSRSSSASTVAERLAVTVKLKVLFWTASHTESKSWSNTTSAARVSVSAFSTLGPLRLSASAAGGSELQRLAADAKAVLASIDNVPARVEATVAELGVRPGEKAVVGEDMCDGLCDSGLVVELVLMPIETLREVQAWATSTDII</sequence>
<evidence type="ECO:0008006" key="3">
    <source>
        <dbReference type="Google" id="ProtNLM"/>
    </source>
</evidence>
<reference evidence="1 2" key="1">
    <citation type="journal article" date="2019" name="Sci. Rep.">
        <title>A multi-omics analysis of the grapevine pathogen Lasiodiplodia theobromae reveals that temperature affects the expression of virulence- and pathogenicity-related genes.</title>
        <authorList>
            <person name="Felix C."/>
            <person name="Meneses R."/>
            <person name="Goncalves M.F.M."/>
            <person name="Tilleman L."/>
            <person name="Duarte A.S."/>
            <person name="Jorrin-Novo J.V."/>
            <person name="Van de Peer Y."/>
            <person name="Deforce D."/>
            <person name="Van Nieuwerburgh F."/>
            <person name="Esteves A.C."/>
            <person name="Alves A."/>
        </authorList>
    </citation>
    <scope>NUCLEOTIDE SEQUENCE [LARGE SCALE GENOMIC DNA]</scope>
    <source>
        <strain evidence="1 2">LA-SOL3</strain>
    </source>
</reference>
<dbReference type="EMBL" id="VCHE01000079">
    <property type="protein sequence ID" value="KAB2572382.1"/>
    <property type="molecule type" value="Genomic_DNA"/>
</dbReference>
<proteinExistence type="predicted"/>
<name>A0A5N5D4N2_9PEZI</name>
<organism evidence="1 2">
    <name type="scientific">Lasiodiplodia theobromae</name>
    <dbReference type="NCBI Taxonomy" id="45133"/>
    <lineage>
        <taxon>Eukaryota</taxon>
        <taxon>Fungi</taxon>
        <taxon>Dikarya</taxon>
        <taxon>Ascomycota</taxon>
        <taxon>Pezizomycotina</taxon>
        <taxon>Dothideomycetes</taxon>
        <taxon>Dothideomycetes incertae sedis</taxon>
        <taxon>Botryosphaeriales</taxon>
        <taxon>Botryosphaeriaceae</taxon>
        <taxon>Lasiodiplodia</taxon>
    </lineage>
</organism>
<dbReference type="AlphaFoldDB" id="A0A5N5D4N2"/>
<protein>
    <recommendedName>
        <fullName evidence="3">MACPF domain-containing protein</fullName>
    </recommendedName>
</protein>
<accession>A0A5N5D4N2</accession>
<evidence type="ECO:0000313" key="2">
    <source>
        <dbReference type="Proteomes" id="UP000325902"/>
    </source>
</evidence>
<dbReference type="OrthoDB" id="4457531at2759"/>
<keyword evidence="2" id="KW-1185">Reference proteome</keyword>
<comment type="caution">
    <text evidence="1">The sequence shown here is derived from an EMBL/GenBank/DDBJ whole genome shotgun (WGS) entry which is preliminary data.</text>
</comment>